<keyword evidence="4 5" id="KW-0472">Membrane</keyword>
<evidence type="ECO:0000256" key="2">
    <source>
        <dbReference type="ARBA" id="ARBA00022692"/>
    </source>
</evidence>
<comment type="caution">
    <text evidence="6">The sequence shown here is derived from an EMBL/GenBank/DDBJ whole genome shotgun (WGS) entry which is preliminary data.</text>
</comment>
<keyword evidence="3 5" id="KW-1133">Transmembrane helix</keyword>
<sequence length="102" mass="11620">MEAVRRVPIYRALNRPNLLMGGERKLMQSLMAFCGLIFISNPVSLMTILVVGAAFVGGVKGLRRLAKLDPMFTRVYQRQLKMQPYYPPRRGVDAKRPRRTLG</sequence>
<dbReference type="NCBIfam" id="NF010395">
    <property type="entry name" value="PRK13823.1"/>
    <property type="match status" value="1"/>
</dbReference>
<dbReference type="Pfam" id="PF05101">
    <property type="entry name" value="VirB3"/>
    <property type="match status" value="1"/>
</dbReference>
<dbReference type="InterPro" id="IPR007792">
    <property type="entry name" value="T4SS_VirB3/TrbD/AvhB"/>
</dbReference>
<evidence type="ECO:0000256" key="3">
    <source>
        <dbReference type="ARBA" id="ARBA00022989"/>
    </source>
</evidence>
<dbReference type="EMBL" id="BTRJ01000034">
    <property type="protein sequence ID" value="GMR28785.1"/>
    <property type="molecule type" value="Genomic_DNA"/>
</dbReference>
<keyword evidence="2 5" id="KW-0812">Transmembrane</keyword>
<comment type="subcellular location">
    <subcellularLocation>
        <location evidence="1">Membrane</location>
    </subcellularLocation>
</comment>
<dbReference type="Proteomes" id="UP001306668">
    <property type="component" value="Unassembled WGS sequence"/>
</dbReference>
<protein>
    <submittedName>
        <fullName evidence="6">Conjugal transfer protein TrbD</fullName>
    </submittedName>
</protein>
<accession>A0ABQ6QI93</accession>
<evidence type="ECO:0000256" key="4">
    <source>
        <dbReference type="ARBA" id="ARBA00023136"/>
    </source>
</evidence>
<name>A0ABQ6QI93_9GAMM</name>
<dbReference type="RefSeq" id="WP_151354554.1">
    <property type="nucleotide sequence ID" value="NZ_BTRJ01000034.1"/>
</dbReference>
<evidence type="ECO:0000256" key="5">
    <source>
        <dbReference type="SAM" id="Phobius"/>
    </source>
</evidence>
<organism evidence="6 7">
    <name type="scientific">Stenotrophomonas sepilia</name>
    <dbReference type="NCBI Taxonomy" id="2860290"/>
    <lineage>
        <taxon>Bacteria</taxon>
        <taxon>Pseudomonadati</taxon>
        <taxon>Pseudomonadota</taxon>
        <taxon>Gammaproteobacteria</taxon>
        <taxon>Lysobacterales</taxon>
        <taxon>Lysobacteraceae</taxon>
        <taxon>Stenotrophomonas</taxon>
        <taxon>Stenotrophomonas maltophilia group</taxon>
    </lineage>
</organism>
<evidence type="ECO:0000256" key="1">
    <source>
        <dbReference type="ARBA" id="ARBA00004370"/>
    </source>
</evidence>
<evidence type="ECO:0000313" key="7">
    <source>
        <dbReference type="Proteomes" id="UP001306668"/>
    </source>
</evidence>
<reference evidence="7" key="1">
    <citation type="submission" date="2023-07" db="EMBL/GenBank/DDBJ databases">
        <title>Genome sequence of Stenotrophomonas sp. Alg010 isolated from Sargassum waste.</title>
        <authorList>
            <person name="Mohapatra"/>
            <person name="B.R."/>
        </authorList>
    </citation>
    <scope>NUCLEOTIDE SEQUENCE [LARGE SCALE GENOMIC DNA]</scope>
    <source>
        <strain evidence="7">Alg010</strain>
    </source>
</reference>
<feature type="transmembrane region" description="Helical" evidence="5">
    <location>
        <begin position="30"/>
        <end position="57"/>
    </location>
</feature>
<gene>
    <name evidence="6" type="ORF">STENOSP10_30060</name>
</gene>
<evidence type="ECO:0000313" key="6">
    <source>
        <dbReference type="EMBL" id="GMR28785.1"/>
    </source>
</evidence>
<proteinExistence type="predicted"/>
<keyword evidence="7" id="KW-1185">Reference proteome</keyword>